<dbReference type="EMBL" id="JAPDRP010000015">
    <property type="protein sequence ID" value="KAJ9641521.1"/>
    <property type="molecule type" value="Genomic_DNA"/>
</dbReference>
<reference evidence="1" key="1">
    <citation type="submission" date="2022-10" db="EMBL/GenBank/DDBJ databases">
        <title>Culturing micro-colonial fungi from biological soil crusts in the Mojave desert and describing Neophaeococcomyces mojavensis, and introducing the new genera and species Taxawa tesnikishii.</title>
        <authorList>
            <person name="Kurbessoian T."/>
            <person name="Stajich J.E."/>
        </authorList>
    </citation>
    <scope>NUCLEOTIDE SEQUENCE</scope>
    <source>
        <strain evidence="1">JES_115</strain>
    </source>
</reference>
<evidence type="ECO:0000313" key="1">
    <source>
        <dbReference type="EMBL" id="KAJ9641521.1"/>
    </source>
</evidence>
<organism evidence="1 2">
    <name type="scientific">Coniosporium tulheliwenetii</name>
    <dbReference type="NCBI Taxonomy" id="3383036"/>
    <lineage>
        <taxon>Eukaryota</taxon>
        <taxon>Fungi</taxon>
        <taxon>Dikarya</taxon>
        <taxon>Ascomycota</taxon>
        <taxon>Pezizomycotina</taxon>
        <taxon>Dothideomycetes</taxon>
        <taxon>Dothideomycetes incertae sedis</taxon>
        <taxon>Coniosporium</taxon>
    </lineage>
</organism>
<name>A0ACC2Z1R4_9PEZI</name>
<protein>
    <submittedName>
        <fullName evidence="1">Uncharacterized protein</fullName>
    </submittedName>
</protein>
<accession>A0ACC2Z1R4</accession>
<comment type="caution">
    <text evidence="1">The sequence shown here is derived from an EMBL/GenBank/DDBJ whole genome shotgun (WGS) entry which is preliminary data.</text>
</comment>
<sequence length="120" mass="14045">MLSLYYGKYGFLVWVGLRDDYKAFASWLLPWYPGRRRPAARPPVNVMVEVSIRLPQKNPDSVYRVETRILAPDHDLPEPQHMGTAEEKLETICQRITERIEASITKEGVWNWTLIWLFGV</sequence>
<evidence type="ECO:0000313" key="2">
    <source>
        <dbReference type="Proteomes" id="UP001172680"/>
    </source>
</evidence>
<gene>
    <name evidence="1" type="ORF">H2199_005491</name>
</gene>
<proteinExistence type="predicted"/>
<keyword evidence="2" id="KW-1185">Reference proteome</keyword>
<dbReference type="Proteomes" id="UP001172680">
    <property type="component" value="Unassembled WGS sequence"/>
</dbReference>